<keyword evidence="3" id="KW-1185">Reference proteome</keyword>
<sequence length="288" mass="31706">MSWGCDLVYTPTVFFGGVVYVSWYEKNVLDKIALAFARGYDPALELAGNRHKQHAAGDDYVPGHSACGAVNNPRLIGSSGATKSGSTIFCSEPGSSPPSKQDSKARHRARMARKAATSTEQHVPNNSEQDARFQREAAEEERAIKQTHMMPDGLISRLTPTGTAFSLLLPTNSPSSTYYPRNRLALQVYCKKYKQVPIAQTYGLLCKARWLDSILNTGVEIPPSEAEVPLSSSSDLHCFRCNSESSPFFHPMAPTPNGTRTWLCNRCFVETRENRNHATANGIVSKYA</sequence>
<gene>
    <name evidence="2" type="ORF">FOMPIDRAFT_1051294</name>
</gene>
<name>S8E5H2_FOMSC</name>
<dbReference type="EMBL" id="KE504163">
    <property type="protein sequence ID" value="EPS98648.1"/>
    <property type="molecule type" value="Genomic_DNA"/>
</dbReference>
<proteinExistence type="predicted"/>
<feature type="compositionally biased region" description="Polar residues" evidence="1">
    <location>
        <begin position="117"/>
        <end position="128"/>
    </location>
</feature>
<dbReference type="STRING" id="743788.S8E5H2"/>
<reference evidence="2 3" key="1">
    <citation type="journal article" date="2012" name="Science">
        <title>The Paleozoic origin of enzymatic lignin decomposition reconstructed from 31 fungal genomes.</title>
        <authorList>
            <person name="Floudas D."/>
            <person name="Binder M."/>
            <person name="Riley R."/>
            <person name="Barry K."/>
            <person name="Blanchette R.A."/>
            <person name="Henrissat B."/>
            <person name="Martinez A.T."/>
            <person name="Otillar R."/>
            <person name="Spatafora J.W."/>
            <person name="Yadav J.S."/>
            <person name="Aerts A."/>
            <person name="Benoit I."/>
            <person name="Boyd A."/>
            <person name="Carlson A."/>
            <person name="Copeland A."/>
            <person name="Coutinho P.M."/>
            <person name="de Vries R.P."/>
            <person name="Ferreira P."/>
            <person name="Findley K."/>
            <person name="Foster B."/>
            <person name="Gaskell J."/>
            <person name="Glotzer D."/>
            <person name="Gorecki P."/>
            <person name="Heitman J."/>
            <person name="Hesse C."/>
            <person name="Hori C."/>
            <person name="Igarashi K."/>
            <person name="Jurgens J.A."/>
            <person name="Kallen N."/>
            <person name="Kersten P."/>
            <person name="Kohler A."/>
            <person name="Kuees U."/>
            <person name="Kumar T.K.A."/>
            <person name="Kuo A."/>
            <person name="LaButti K."/>
            <person name="Larrondo L.F."/>
            <person name="Lindquist E."/>
            <person name="Ling A."/>
            <person name="Lombard V."/>
            <person name="Lucas S."/>
            <person name="Lundell T."/>
            <person name="Martin R."/>
            <person name="McLaughlin D.J."/>
            <person name="Morgenstern I."/>
            <person name="Morin E."/>
            <person name="Murat C."/>
            <person name="Nagy L.G."/>
            <person name="Nolan M."/>
            <person name="Ohm R.A."/>
            <person name="Patyshakuliyeva A."/>
            <person name="Rokas A."/>
            <person name="Ruiz-Duenas F.J."/>
            <person name="Sabat G."/>
            <person name="Salamov A."/>
            <person name="Samejima M."/>
            <person name="Schmutz J."/>
            <person name="Slot J.C."/>
            <person name="St John F."/>
            <person name="Stenlid J."/>
            <person name="Sun H."/>
            <person name="Sun S."/>
            <person name="Syed K."/>
            <person name="Tsang A."/>
            <person name="Wiebenga A."/>
            <person name="Young D."/>
            <person name="Pisabarro A."/>
            <person name="Eastwood D.C."/>
            <person name="Martin F."/>
            <person name="Cullen D."/>
            <person name="Grigoriev I.V."/>
            <person name="Hibbett D.S."/>
        </authorList>
    </citation>
    <scope>NUCLEOTIDE SEQUENCE</scope>
    <source>
        <strain evidence="3">FP-58527</strain>
    </source>
</reference>
<feature type="region of interest" description="Disordered" evidence="1">
    <location>
        <begin position="87"/>
        <end position="134"/>
    </location>
</feature>
<accession>S8E5H2</accession>
<evidence type="ECO:0000313" key="2">
    <source>
        <dbReference type="EMBL" id="EPS98648.1"/>
    </source>
</evidence>
<feature type="compositionally biased region" description="Polar residues" evidence="1">
    <location>
        <begin position="87"/>
        <end position="100"/>
    </location>
</feature>
<dbReference type="OrthoDB" id="336088at2759"/>
<organism evidence="2 3">
    <name type="scientific">Fomitopsis schrenkii</name>
    <name type="common">Brown rot fungus</name>
    <dbReference type="NCBI Taxonomy" id="2126942"/>
    <lineage>
        <taxon>Eukaryota</taxon>
        <taxon>Fungi</taxon>
        <taxon>Dikarya</taxon>
        <taxon>Basidiomycota</taxon>
        <taxon>Agaricomycotina</taxon>
        <taxon>Agaricomycetes</taxon>
        <taxon>Polyporales</taxon>
        <taxon>Fomitopsis</taxon>
    </lineage>
</organism>
<dbReference type="InParanoid" id="S8E5H2"/>
<dbReference type="HOGENOM" id="CLU_966562_0_0_1"/>
<dbReference type="Proteomes" id="UP000015241">
    <property type="component" value="Unassembled WGS sequence"/>
</dbReference>
<evidence type="ECO:0000256" key="1">
    <source>
        <dbReference type="SAM" id="MobiDB-lite"/>
    </source>
</evidence>
<evidence type="ECO:0000313" key="3">
    <source>
        <dbReference type="Proteomes" id="UP000015241"/>
    </source>
</evidence>
<dbReference type="AlphaFoldDB" id="S8E5H2"/>
<protein>
    <submittedName>
        <fullName evidence="2">Uncharacterized protein</fullName>
    </submittedName>
</protein>